<organism evidence="6 7">
    <name type="scientific">Hippocampus comes</name>
    <name type="common">Tiger tail seahorse</name>
    <dbReference type="NCBI Taxonomy" id="109280"/>
    <lineage>
        <taxon>Eukaryota</taxon>
        <taxon>Metazoa</taxon>
        <taxon>Chordata</taxon>
        <taxon>Craniata</taxon>
        <taxon>Vertebrata</taxon>
        <taxon>Euteleostomi</taxon>
        <taxon>Actinopterygii</taxon>
        <taxon>Neopterygii</taxon>
        <taxon>Teleostei</taxon>
        <taxon>Neoteleostei</taxon>
        <taxon>Acanthomorphata</taxon>
        <taxon>Syngnathiaria</taxon>
        <taxon>Syngnathiformes</taxon>
        <taxon>Syngnathoidei</taxon>
        <taxon>Syngnathidae</taxon>
        <taxon>Hippocampus</taxon>
    </lineage>
</organism>
<evidence type="ECO:0000256" key="2">
    <source>
        <dbReference type="ARBA" id="ARBA00022741"/>
    </source>
</evidence>
<feature type="domain" description="AIG1-type G" evidence="5">
    <location>
        <begin position="239"/>
        <end position="438"/>
    </location>
</feature>
<feature type="domain" description="AIG1-type G" evidence="5">
    <location>
        <begin position="469"/>
        <end position="665"/>
    </location>
</feature>
<feature type="coiled-coil region" evidence="4">
    <location>
        <begin position="205"/>
        <end position="232"/>
    </location>
</feature>
<dbReference type="InterPro" id="IPR027417">
    <property type="entry name" value="P-loop_NTPase"/>
</dbReference>
<dbReference type="Pfam" id="PF04548">
    <property type="entry name" value="AIG1"/>
    <property type="match status" value="3"/>
</dbReference>
<feature type="domain" description="AIG1-type G" evidence="5">
    <location>
        <begin position="1"/>
        <end position="204"/>
    </location>
</feature>
<dbReference type="Ensembl" id="ENSHCOT00000020607.1">
    <property type="protein sequence ID" value="ENSHCOP00000013314.1"/>
    <property type="gene ID" value="ENSHCOG00000016451.1"/>
</dbReference>
<evidence type="ECO:0000313" key="6">
    <source>
        <dbReference type="Ensembl" id="ENSHCOP00000013314.1"/>
    </source>
</evidence>
<dbReference type="FunFam" id="3.40.50.300:FF:001809">
    <property type="entry name" value="Si:ch1073-365p7.2"/>
    <property type="match status" value="2"/>
</dbReference>
<dbReference type="InterPro" id="IPR006703">
    <property type="entry name" value="G_AIG1"/>
</dbReference>
<dbReference type="STRING" id="109280.ENSHCOP00000013314"/>
<evidence type="ECO:0000256" key="1">
    <source>
        <dbReference type="ARBA" id="ARBA00008535"/>
    </source>
</evidence>
<keyword evidence="2" id="KW-0547">Nucleotide-binding</keyword>
<reference evidence="6" key="2">
    <citation type="submission" date="2025-09" db="UniProtKB">
        <authorList>
            <consortium name="Ensembl"/>
        </authorList>
    </citation>
    <scope>IDENTIFICATION</scope>
</reference>
<protein>
    <recommendedName>
        <fullName evidence="5">AIG1-type G domain-containing protein</fullName>
    </recommendedName>
</protein>
<sequence>MPERRLVLIGARRDGKSSSANTILRKEWFKSGRIRTAYSEARHEIVENRNLVVVVDTPGWKYSTSLSEISERDKQQLQLGASKCPPGPHAFLLVIPTDSSFTQKQRRAVQEHMKLLEDRAWSYTMVLFTFGDYLGKRTIEEHIESEGEALTWLIEKCQNRYHVFNNTDKSNSSQVIELMEKIDDMVDENGNGYYMLDNQMIDTIRKKQEEVAQKAEQRLRRVSEQRQEMKMVLSEMEPIQALRIILLGSCFFGKTFLKNTIFGIKEQVEETTVLSHAQKAIVGSTEITVVDTPSWRKGFSAGNTPEIIKDELLHSLLKCPPGPHVFLLVIDADASFNAQHLKAATTHVELLGESVWNHTMVVFTRGDWVGSRSIEEYIECEGNALQCLVERCGNRYHVLDNMNEDDSSQVDDLLEKITLTLAGNGWQHFTPNQKMLDTLMKKKKRVENAARLRSQVKATRAEKGPPKKLKELRILILGEKLSGKTTAANFLLRGKVFPAQPNDGCMAKAGPGGGVQVTVVDTPGWYSESDCTQQQDREIVRGLTLSPQGFDAVLIVISLDFKFDQVSLDTLQDHIKLFGDSIWNHTMLLFTNQDTLGDRSLEEFIEGEDRPLRWLVDKCGNTYHCLHVTDQTDISQHYELFEKIEGMSAKNQGRLFRPNMKDVDLRLHEKFQRRIIKKALEHKIEQAVRRRELELCQDLKKNLEKLQQDIKEIFSSPLALPTGSKSRTKKKSVLSDIENQIQGLNANIMKSMGQLRSSMDFGVPSSTYTCGIGC</sequence>
<dbReference type="GeneTree" id="ENSGT00940000162556"/>
<dbReference type="InterPro" id="IPR045058">
    <property type="entry name" value="GIMA/IAN/Toc"/>
</dbReference>
<dbReference type="Proteomes" id="UP000264820">
    <property type="component" value="Unplaced"/>
</dbReference>
<keyword evidence="7" id="KW-1185">Reference proteome</keyword>
<comment type="similarity">
    <text evidence="1">Belongs to the TRAFAC class TrmE-Era-EngA-EngB-Septin-like GTPase superfamily. AIG1/Toc34/Toc159-like paraseptin GTPase family. IAN subfamily.</text>
</comment>
<feature type="coiled-coil region" evidence="4">
    <location>
        <begin position="689"/>
        <end position="716"/>
    </location>
</feature>
<dbReference type="SUPFAM" id="SSF52540">
    <property type="entry name" value="P-loop containing nucleoside triphosphate hydrolases"/>
    <property type="match status" value="3"/>
</dbReference>
<dbReference type="GO" id="GO:0005525">
    <property type="term" value="F:GTP binding"/>
    <property type="evidence" value="ECO:0007669"/>
    <property type="project" value="UniProtKB-KW"/>
</dbReference>
<dbReference type="PROSITE" id="PS51720">
    <property type="entry name" value="G_AIG1"/>
    <property type="match status" value="3"/>
</dbReference>
<evidence type="ECO:0000256" key="4">
    <source>
        <dbReference type="SAM" id="Coils"/>
    </source>
</evidence>
<keyword evidence="4" id="KW-0175">Coiled coil</keyword>
<dbReference type="PANTHER" id="PTHR10903:SF107">
    <property type="entry name" value="GTPASE IMAP FAMILY MEMBER 4-LIKE-RELATED"/>
    <property type="match status" value="1"/>
</dbReference>
<dbReference type="Gene3D" id="3.40.50.300">
    <property type="entry name" value="P-loop containing nucleotide triphosphate hydrolases"/>
    <property type="match status" value="3"/>
</dbReference>
<name>A0A3Q2Y6L3_HIPCM</name>
<evidence type="ECO:0000313" key="7">
    <source>
        <dbReference type="Proteomes" id="UP000264820"/>
    </source>
</evidence>
<evidence type="ECO:0000259" key="5">
    <source>
        <dbReference type="PROSITE" id="PS51720"/>
    </source>
</evidence>
<dbReference type="AlphaFoldDB" id="A0A3Q2Y6L3"/>
<dbReference type="PANTHER" id="PTHR10903">
    <property type="entry name" value="GTPASE, IMAP FAMILY MEMBER-RELATED"/>
    <property type="match status" value="1"/>
</dbReference>
<keyword evidence="3" id="KW-0342">GTP-binding</keyword>
<proteinExistence type="inferred from homology"/>
<reference evidence="6" key="1">
    <citation type="submission" date="2025-08" db="UniProtKB">
        <authorList>
            <consortium name="Ensembl"/>
        </authorList>
    </citation>
    <scope>IDENTIFICATION</scope>
</reference>
<accession>A0A3Q2Y6L3</accession>
<evidence type="ECO:0000256" key="3">
    <source>
        <dbReference type="ARBA" id="ARBA00023134"/>
    </source>
</evidence>